<dbReference type="GO" id="GO:0016705">
    <property type="term" value="F:oxidoreductase activity, acting on paired donors, with incorporation or reduction of molecular oxygen"/>
    <property type="evidence" value="ECO:0007669"/>
    <property type="project" value="InterPro"/>
</dbReference>
<sequence length="410" mass="46657">MFRKDMAAYNLIMFHGPNIVASEGATWKRHRRAARAAFSEKSYSLVWEEAGRTLEEWFDTIRSISEPEVEVDMVSSLSKVTLNVIASAGFGEHFPWDNPIQAGSNQLPFFTSVVQAVHLTIWRALIPKWAYYLPVPVFLKTKLSYEEMDRHVINLIQEGKTSLDIYQILGAMDAYGLFHEVFMLAGHDTTAHTTAFITGILALYPNIHARIREEADALWPGAHLNPVVRNSSAYKEDFHRLTYAQAVLNETLRHFPPEPVIPRIVGENSVLPGTKRDPADPGSHMFEQSFSVPLSKGDIVVADIYGLHMNTHYWGPNASEFDPDRFLSSDWPKHAFMPFLTGPRSCLGRGFAIAEAVRIVATIAQDWDLMCRDDLMRMPRKARWDLLLRWRQDVTMTPLDIKLVFKKRSG</sequence>
<feature type="binding site" description="axial binding residue" evidence="9">
    <location>
        <position position="346"/>
    </location>
    <ligand>
        <name>heme</name>
        <dbReference type="ChEBI" id="CHEBI:30413"/>
    </ligand>
    <ligandPart>
        <name>Fe</name>
        <dbReference type="ChEBI" id="CHEBI:18248"/>
    </ligandPart>
</feature>
<evidence type="ECO:0000313" key="10">
    <source>
        <dbReference type="EMBL" id="KAB5593998.1"/>
    </source>
</evidence>
<keyword evidence="7 9" id="KW-0408">Iron</keyword>
<evidence type="ECO:0000256" key="8">
    <source>
        <dbReference type="ARBA" id="ARBA00023033"/>
    </source>
</evidence>
<comment type="cofactor">
    <cofactor evidence="1 9">
        <name>heme</name>
        <dbReference type="ChEBI" id="CHEBI:30413"/>
    </cofactor>
</comment>
<dbReference type="SUPFAM" id="SSF48264">
    <property type="entry name" value="Cytochrome P450"/>
    <property type="match status" value="1"/>
</dbReference>
<dbReference type="Pfam" id="PF00067">
    <property type="entry name" value="p450"/>
    <property type="match status" value="1"/>
</dbReference>
<comment type="pathway">
    <text evidence="2">Secondary metabolite biosynthesis.</text>
</comment>
<proteinExistence type="inferred from homology"/>
<dbReference type="Proteomes" id="UP000383932">
    <property type="component" value="Unassembled WGS sequence"/>
</dbReference>
<dbReference type="Gene3D" id="1.10.630.10">
    <property type="entry name" value="Cytochrome P450"/>
    <property type="match status" value="1"/>
</dbReference>
<keyword evidence="11" id="KW-1185">Reference proteome</keyword>
<dbReference type="OrthoDB" id="1470350at2759"/>
<dbReference type="InterPro" id="IPR036396">
    <property type="entry name" value="Cyt_P450_sf"/>
</dbReference>
<evidence type="ECO:0000256" key="3">
    <source>
        <dbReference type="ARBA" id="ARBA00010617"/>
    </source>
</evidence>
<dbReference type="PANTHER" id="PTHR24305:SF166">
    <property type="entry name" value="CYTOCHROME P450 12A4, MITOCHONDRIAL-RELATED"/>
    <property type="match status" value="1"/>
</dbReference>
<accession>A0A5N5QQV2</accession>
<dbReference type="InterPro" id="IPR050121">
    <property type="entry name" value="Cytochrome_P450_monoxygenase"/>
</dbReference>
<name>A0A5N5QQV2_9AGAM</name>
<evidence type="ECO:0000256" key="5">
    <source>
        <dbReference type="ARBA" id="ARBA00022723"/>
    </source>
</evidence>
<evidence type="ECO:0000256" key="7">
    <source>
        <dbReference type="ARBA" id="ARBA00023004"/>
    </source>
</evidence>
<dbReference type="EMBL" id="SSOP01000027">
    <property type="protein sequence ID" value="KAB5593998.1"/>
    <property type="molecule type" value="Genomic_DNA"/>
</dbReference>
<protein>
    <submittedName>
        <fullName evidence="10">Cytochrome P450 family protein</fullName>
    </submittedName>
</protein>
<dbReference type="PRINTS" id="PR00463">
    <property type="entry name" value="EP450I"/>
</dbReference>
<organism evidence="10 11">
    <name type="scientific">Ceratobasidium theobromae</name>
    <dbReference type="NCBI Taxonomy" id="1582974"/>
    <lineage>
        <taxon>Eukaryota</taxon>
        <taxon>Fungi</taxon>
        <taxon>Dikarya</taxon>
        <taxon>Basidiomycota</taxon>
        <taxon>Agaricomycotina</taxon>
        <taxon>Agaricomycetes</taxon>
        <taxon>Cantharellales</taxon>
        <taxon>Ceratobasidiaceae</taxon>
        <taxon>Ceratobasidium</taxon>
    </lineage>
</organism>
<keyword evidence="5 9" id="KW-0479">Metal-binding</keyword>
<reference evidence="10 11" key="1">
    <citation type="journal article" date="2019" name="Fungal Biol. Biotechnol.">
        <title>Draft genome sequence of fastidious pathogen Ceratobasidium theobromae, which causes vascular-streak dieback in Theobroma cacao.</title>
        <authorList>
            <person name="Ali S.S."/>
            <person name="Asman A."/>
            <person name="Shao J."/>
            <person name="Firmansyah A.P."/>
            <person name="Susilo A.W."/>
            <person name="Rosmana A."/>
            <person name="McMahon P."/>
            <person name="Junaid M."/>
            <person name="Guest D."/>
            <person name="Kheng T.Y."/>
            <person name="Meinhardt L.W."/>
            <person name="Bailey B.A."/>
        </authorList>
    </citation>
    <scope>NUCLEOTIDE SEQUENCE [LARGE SCALE GENOMIC DNA]</scope>
    <source>
        <strain evidence="10 11">CT2</strain>
    </source>
</reference>
<comment type="caution">
    <text evidence="10">The sequence shown here is derived from an EMBL/GenBank/DDBJ whole genome shotgun (WGS) entry which is preliminary data.</text>
</comment>
<keyword evidence="4 9" id="KW-0349">Heme</keyword>
<keyword evidence="8" id="KW-0503">Monooxygenase</keyword>
<dbReference type="InterPro" id="IPR001128">
    <property type="entry name" value="Cyt_P450"/>
</dbReference>
<evidence type="ECO:0000256" key="2">
    <source>
        <dbReference type="ARBA" id="ARBA00005179"/>
    </source>
</evidence>
<dbReference type="PRINTS" id="PR00385">
    <property type="entry name" value="P450"/>
</dbReference>
<evidence type="ECO:0000256" key="6">
    <source>
        <dbReference type="ARBA" id="ARBA00023002"/>
    </source>
</evidence>
<dbReference type="InterPro" id="IPR002401">
    <property type="entry name" value="Cyt_P450_E_grp-I"/>
</dbReference>
<dbReference type="GO" id="GO:0020037">
    <property type="term" value="F:heme binding"/>
    <property type="evidence" value="ECO:0007669"/>
    <property type="project" value="InterPro"/>
</dbReference>
<evidence type="ECO:0000256" key="1">
    <source>
        <dbReference type="ARBA" id="ARBA00001971"/>
    </source>
</evidence>
<dbReference type="GO" id="GO:0005506">
    <property type="term" value="F:iron ion binding"/>
    <property type="evidence" value="ECO:0007669"/>
    <property type="project" value="InterPro"/>
</dbReference>
<keyword evidence="6" id="KW-0560">Oxidoreductase</keyword>
<dbReference type="GO" id="GO:0004497">
    <property type="term" value="F:monooxygenase activity"/>
    <property type="evidence" value="ECO:0007669"/>
    <property type="project" value="UniProtKB-KW"/>
</dbReference>
<dbReference type="PANTHER" id="PTHR24305">
    <property type="entry name" value="CYTOCHROME P450"/>
    <property type="match status" value="1"/>
</dbReference>
<dbReference type="AlphaFoldDB" id="A0A5N5QQV2"/>
<evidence type="ECO:0000313" key="11">
    <source>
        <dbReference type="Proteomes" id="UP000383932"/>
    </source>
</evidence>
<comment type="similarity">
    <text evidence="3">Belongs to the cytochrome P450 family.</text>
</comment>
<gene>
    <name evidence="10" type="ORF">CTheo_2599</name>
</gene>
<evidence type="ECO:0000256" key="4">
    <source>
        <dbReference type="ARBA" id="ARBA00022617"/>
    </source>
</evidence>
<evidence type="ECO:0000256" key="9">
    <source>
        <dbReference type="PIRSR" id="PIRSR602401-1"/>
    </source>
</evidence>